<proteinExistence type="inferred from homology"/>
<dbReference type="NCBIfam" id="NF006718">
    <property type="entry name" value="PRK09256.1"/>
    <property type="match status" value="1"/>
</dbReference>
<dbReference type="SUPFAM" id="SSF75620">
    <property type="entry name" value="Release factor"/>
    <property type="match status" value="1"/>
</dbReference>
<evidence type="ECO:0000313" key="4">
    <source>
        <dbReference type="EMBL" id="CAG2138923.1"/>
    </source>
</evidence>
<dbReference type="PANTHER" id="PTHR47814">
    <property type="entry name" value="PEPTIDYL-TRNA HYDROLASE ARFB"/>
    <property type="match status" value="1"/>
</dbReference>
<dbReference type="RefSeq" id="WP_211952776.1">
    <property type="nucleotide sequence ID" value="NZ_CAJPVI010000007.1"/>
</dbReference>
<keyword evidence="5" id="KW-1185">Reference proteome</keyword>
<protein>
    <submittedName>
        <fullName evidence="4">Peptidyl-tRNA hydrolase ArfB</fullName>
        <ecNumber evidence="4">3.1.1.29</ecNumber>
    </submittedName>
</protein>
<feature type="domain" description="Prokaryotic-type class I peptide chain release factors" evidence="3">
    <location>
        <begin position="6"/>
        <end position="129"/>
    </location>
</feature>
<feature type="compositionally biased region" description="Basic residues" evidence="2">
    <location>
        <begin position="100"/>
        <end position="116"/>
    </location>
</feature>
<dbReference type="Proteomes" id="UP000672657">
    <property type="component" value="Unassembled WGS sequence"/>
</dbReference>
<evidence type="ECO:0000256" key="1">
    <source>
        <dbReference type="ARBA" id="ARBA00010835"/>
    </source>
</evidence>
<dbReference type="InterPro" id="IPR045853">
    <property type="entry name" value="Pep_chain_release_fac_I_sf"/>
</dbReference>
<dbReference type="EC" id="3.1.1.29" evidence="4"/>
<evidence type="ECO:0000313" key="5">
    <source>
        <dbReference type="Proteomes" id="UP000672657"/>
    </source>
</evidence>
<dbReference type="Gene3D" id="3.30.160.20">
    <property type="match status" value="1"/>
</dbReference>
<name>A0ABM8TDU2_9BURK</name>
<comment type="caution">
    <text evidence="4">The sequence shown here is derived from an EMBL/GenBank/DDBJ whole genome shotgun (WGS) entry which is preliminary data.</text>
</comment>
<dbReference type="GO" id="GO:0004045">
    <property type="term" value="F:peptidyl-tRNA hydrolase activity"/>
    <property type="evidence" value="ECO:0007669"/>
    <property type="project" value="UniProtKB-EC"/>
</dbReference>
<gene>
    <name evidence="4" type="primary">arfB</name>
    <name evidence="4" type="ORF">LMG26411_01643</name>
</gene>
<evidence type="ECO:0000256" key="2">
    <source>
        <dbReference type="SAM" id="MobiDB-lite"/>
    </source>
</evidence>
<dbReference type="InterPro" id="IPR000352">
    <property type="entry name" value="Pep_chain_release_fac_I"/>
</dbReference>
<reference evidence="4 5" key="1">
    <citation type="submission" date="2021-03" db="EMBL/GenBank/DDBJ databases">
        <authorList>
            <person name="Peeters C."/>
        </authorList>
    </citation>
    <scope>NUCLEOTIDE SEQUENCE [LARGE SCALE GENOMIC DNA]</scope>
    <source>
        <strain evidence="4 5">LMG 26411</strain>
    </source>
</reference>
<comment type="similarity">
    <text evidence="1">Belongs to the prokaryotic/mitochondrial release factor family.</text>
</comment>
<evidence type="ECO:0000259" key="3">
    <source>
        <dbReference type="Pfam" id="PF00472"/>
    </source>
</evidence>
<dbReference type="EMBL" id="CAJPVI010000007">
    <property type="protein sequence ID" value="CAG2138923.1"/>
    <property type="molecule type" value="Genomic_DNA"/>
</dbReference>
<dbReference type="PANTHER" id="PTHR47814:SF1">
    <property type="entry name" value="PEPTIDYL-TRNA HYDROLASE ARFB"/>
    <property type="match status" value="1"/>
</dbReference>
<sequence length="134" mass="15336">MPDDFLIPHHEYDITAIRAQGAGGQNINKVSNAVHLRYDVRASSLAPDHKERLLQLHDHRITRDGVVVIKAQQHRSLELNRDDAVRRLHELVASVATPPRTRRPTRPTLASRKRRLEGKNQRSQVKALRGRVNE</sequence>
<accession>A0ABM8TDU2</accession>
<feature type="region of interest" description="Disordered" evidence="2">
    <location>
        <begin position="93"/>
        <end position="134"/>
    </location>
</feature>
<keyword evidence="4" id="KW-0378">Hydrolase</keyword>
<organism evidence="4 5">
    <name type="scientific">Cupriavidus numazuensis</name>
    <dbReference type="NCBI Taxonomy" id="221992"/>
    <lineage>
        <taxon>Bacteria</taxon>
        <taxon>Pseudomonadati</taxon>
        <taxon>Pseudomonadota</taxon>
        <taxon>Betaproteobacteria</taxon>
        <taxon>Burkholderiales</taxon>
        <taxon>Burkholderiaceae</taxon>
        <taxon>Cupriavidus</taxon>
    </lineage>
</organism>
<dbReference type="Pfam" id="PF00472">
    <property type="entry name" value="RF-1"/>
    <property type="match status" value="1"/>
</dbReference>